<keyword evidence="1" id="KW-0378">Hydrolase</keyword>
<comment type="caution">
    <text evidence="1">The sequence shown here is derived from an EMBL/GenBank/DDBJ whole genome shotgun (WGS) entry which is preliminary data.</text>
</comment>
<dbReference type="AlphaFoldDB" id="A0A4Z1DWC0"/>
<dbReference type="OrthoDB" id="2221589at2"/>
<evidence type="ECO:0000313" key="1">
    <source>
        <dbReference type="EMBL" id="TGN92891.1"/>
    </source>
</evidence>
<accession>A0A4Z1DWC0</accession>
<evidence type="ECO:0000313" key="2">
    <source>
        <dbReference type="Proteomes" id="UP000297986"/>
    </source>
</evidence>
<keyword evidence="2" id="KW-1185">Reference proteome</keyword>
<sequence>MGAGDFIQEALLTIQAIEDSFLAYSQTIPDAVRFQENLDYILRYLKEVERVDNRVLMELEKFYQRASFLIGLSALHLDEATFQAWRVYDRFHYDRVKSQLQVYGPTVVL</sequence>
<dbReference type="EMBL" id="SRRP01000001">
    <property type="protein sequence ID" value="TGN92891.1"/>
    <property type="molecule type" value="Genomic_DNA"/>
</dbReference>
<reference evidence="1 2" key="1">
    <citation type="submission" date="2019-04" db="EMBL/GenBank/DDBJ databases">
        <title>Genome sequencing of Streptococcus rubneri DSM 26920(T).</title>
        <authorList>
            <person name="Kook J.-K."/>
            <person name="Park S.-N."/>
            <person name="Lim Y.K."/>
        </authorList>
    </citation>
    <scope>NUCLEOTIDE SEQUENCE [LARGE SCALE GENOMIC DNA]</scope>
    <source>
        <strain evidence="1 2">DSM 26920</strain>
    </source>
</reference>
<keyword evidence="1" id="KW-0067">ATP-binding</keyword>
<dbReference type="Proteomes" id="UP000297986">
    <property type="component" value="Unassembled WGS sequence"/>
</dbReference>
<dbReference type="RefSeq" id="WP_135783109.1">
    <property type="nucleotide sequence ID" value="NZ_MRXY01000003.1"/>
</dbReference>
<name>A0A4Z1DWC0_9STRE</name>
<dbReference type="GO" id="GO:0004386">
    <property type="term" value="F:helicase activity"/>
    <property type="evidence" value="ECO:0007669"/>
    <property type="project" value="UniProtKB-KW"/>
</dbReference>
<proteinExistence type="predicted"/>
<gene>
    <name evidence="1" type="ORF">E5S68_06295</name>
</gene>
<keyword evidence="1" id="KW-0347">Helicase</keyword>
<keyword evidence="1" id="KW-0547">Nucleotide-binding</keyword>
<organism evidence="1 2">
    <name type="scientific">Streptococcus rubneri</name>
    <dbReference type="NCBI Taxonomy" id="1234680"/>
    <lineage>
        <taxon>Bacteria</taxon>
        <taxon>Bacillati</taxon>
        <taxon>Bacillota</taxon>
        <taxon>Bacilli</taxon>
        <taxon>Lactobacillales</taxon>
        <taxon>Streptococcaceae</taxon>
        <taxon>Streptococcus</taxon>
    </lineage>
</organism>
<protein>
    <submittedName>
        <fullName evidence="1">Helicase BlpT</fullName>
    </submittedName>
</protein>